<evidence type="ECO:0000256" key="6">
    <source>
        <dbReference type="ARBA" id="ARBA00022908"/>
    </source>
</evidence>
<dbReference type="InterPro" id="IPR011931">
    <property type="entry name" value="Recomb_XerC"/>
</dbReference>
<feature type="domain" description="Core-binding (CB)" evidence="13">
    <location>
        <begin position="1"/>
        <end position="83"/>
    </location>
</feature>
<dbReference type="GO" id="GO:0006313">
    <property type="term" value="P:DNA transposition"/>
    <property type="evidence" value="ECO:0007669"/>
    <property type="project" value="UniProtKB-UniRule"/>
</dbReference>
<dbReference type="Proteomes" id="UP000294829">
    <property type="component" value="Unassembled WGS sequence"/>
</dbReference>
<dbReference type="InterPro" id="IPR044068">
    <property type="entry name" value="CB"/>
</dbReference>
<dbReference type="GO" id="GO:0051301">
    <property type="term" value="P:cell division"/>
    <property type="evidence" value="ECO:0007669"/>
    <property type="project" value="UniProtKB-UniRule"/>
</dbReference>
<evidence type="ECO:0000256" key="4">
    <source>
        <dbReference type="ARBA" id="ARBA00022618"/>
    </source>
</evidence>
<dbReference type="InterPro" id="IPR010998">
    <property type="entry name" value="Integrase_recombinase_N"/>
</dbReference>
<dbReference type="InterPro" id="IPR013762">
    <property type="entry name" value="Integrase-like_cat_sf"/>
</dbReference>
<accession>A0A4R5W1P1</accession>
<dbReference type="AlphaFoldDB" id="A0A4R5W1P1"/>
<comment type="subunit">
    <text evidence="10">Forms a cyclic heterotetrameric complex composed of two molecules of XerC and two molecules of XerD.</text>
</comment>
<keyword evidence="9 10" id="KW-0131">Cell cycle</keyword>
<feature type="active site" evidence="10">
    <location>
        <position position="274"/>
    </location>
</feature>
<evidence type="ECO:0000256" key="7">
    <source>
        <dbReference type="ARBA" id="ARBA00023125"/>
    </source>
</evidence>
<dbReference type="NCBIfam" id="TIGR02224">
    <property type="entry name" value="recomb_XerC"/>
    <property type="match status" value="1"/>
</dbReference>
<dbReference type="CDD" id="cd00798">
    <property type="entry name" value="INT_XerDC_C"/>
    <property type="match status" value="1"/>
</dbReference>
<dbReference type="InterPro" id="IPR050090">
    <property type="entry name" value="Tyrosine_recombinase_XerCD"/>
</dbReference>
<dbReference type="GO" id="GO:0007059">
    <property type="term" value="P:chromosome segregation"/>
    <property type="evidence" value="ECO:0007669"/>
    <property type="project" value="UniProtKB-UniRule"/>
</dbReference>
<keyword evidence="15" id="KW-1185">Reference proteome</keyword>
<dbReference type="SUPFAM" id="SSF56349">
    <property type="entry name" value="DNA breaking-rejoining enzymes"/>
    <property type="match status" value="1"/>
</dbReference>
<dbReference type="GO" id="GO:0003677">
    <property type="term" value="F:DNA binding"/>
    <property type="evidence" value="ECO:0007669"/>
    <property type="project" value="UniProtKB-UniRule"/>
</dbReference>
<dbReference type="OrthoDB" id="9801717at2"/>
<evidence type="ECO:0000256" key="1">
    <source>
        <dbReference type="ARBA" id="ARBA00004496"/>
    </source>
</evidence>
<evidence type="ECO:0000256" key="11">
    <source>
        <dbReference type="NCBIfam" id="TIGR02224"/>
    </source>
</evidence>
<dbReference type="Pfam" id="PF02899">
    <property type="entry name" value="Phage_int_SAM_1"/>
    <property type="match status" value="1"/>
</dbReference>
<keyword evidence="3 10" id="KW-0963">Cytoplasm</keyword>
<organism evidence="14 15">
    <name type="scientific">Sapientia aquatica</name>
    <dbReference type="NCBI Taxonomy" id="1549640"/>
    <lineage>
        <taxon>Bacteria</taxon>
        <taxon>Pseudomonadati</taxon>
        <taxon>Pseudomonadota</taxon>
        <taxon>Betaproteobacteria</taxon>
        <taxon>Burkholderiales</taxon>
        <taxon>Oxalobacteraceae</taxon>
        <taxon>Sapientia</taxon>
    </lineage>
</organism>
<keyword evidence="5 10" id="KW-0159">Chromosome partition</keyword>
<dbReference type="PANTHER" id="PTHR30349:SF81">
    <property type="entry name" value="TYROSINE RECOMBINASE XERC"/>
    <property type="match status" value="1"/>
</dbReference>
<dbReference type="Gene3D" id="1.10.443.10">
    <property type="entry name" value="Intergrase catalytic core"/>
    <property type="match status" value="1"/>
</dbReference>
<dbReference type="GO" id="GO:0005737">
    <property type="term" value="C:cytoplasm"/>
    <property type="evidence" value="ECO:0007669"/>
    <property type="project" value="UniProtKB-SubCell"/>
</dbReference>
<comment type="function">
    <text evidence="10">Site-specific tyrosine recombinase, which acts by catalyzing the cutting and rejoining of the recombining DNA molecules. The XerC-XerD complex is essential to convert dimers of the bacterial chromosome into monomers to permit their segregation at cell division. It also contributes to the segregational stability of plasmids.</text>
</comment>
<sequence>MLNPDCQGFLDHLANIRHYSPHTISSYRMDLMSLSTLLATQQPSQITALQIRKLTSQLHSQQLSARSIARHLSCWRGFFAWYSNRYGCDHNPVMGIKAPKREKSLPKALSVDEAVHLVEHNLGSSANQAADHAMFELLYSSGLRVSELVSLDVGYCREPQYTSVSWIDLNEKMVHVTGKGNKTREVPIGGAAITAIEHWLAQRSTLVKTDKNALFLTSRGTRISPRLVQLRLKAHAQQIGIKSNVHPHVLRHSFASHVLQSSGDLRAVQELLGHASLASTQVYTALDFQHLSQIYDAAHPRAKAK</sequence>
<keyword evidence="6 10" id="KW-0229">DNA integration</keyword>
<keyword evidence="4 10" id="KW-0132">Cell division</keyword>
<dbReference type="PANTHER" id="PTHR30349">
    <property type="entry name" value="PHAGE INTEGRASE-RELATED"/>
    <property type="match status" value="1"/>
</dbReference>
<reference evidence="14 15" key="1">
    <citation type="submission" date="2019-03" db="EMBL/GenBank/DDBJ databases">
        <title>Sapientia aquatica gen. nov., sp. nov., isolated from a crater lake.</title>
        <authorList>
            <person name="Felfoldi T."/>
            <person name="Szabo A."/>
            <person name="Toth E."/>
            <person name="Schumann P."/>
            <person name="Keki Z."/>
            <person name="Marialigeti K."/>
            <person name="Mathe I."/>
        </authorList>
    </citation>
    <scope>NUCLEOTIDE SEQUENCE [LARGE SCALE GENOMIC DNA]</scope>
    <source>
        <strain evidence="14 15">SA-152</strain>
    </source>
</reference>
<evidence type="ECO:0000259" key="13">
    <source>
        <dbReference type="PROSITE" id="PS51900"/>
    </source>
</evidence>
<evidence type="ECO:0000256" key="10">
    <source>
        <dbReference type="HAMAP-Rule" id="MF_01808"/>
    </source>
</evidence>
<feature type="active site" description="O-(3'-phospho-DNA)-tyrosine intermediate" evidence="10">
    <location>
        <position position="283"/>
    </location>
</feature>
<feature type="active site" evidence="10">
    <location>
        <position position="248"/>
    </location>
</feature>
<evidence type="ECO:0000256" key="8">
    <source>
        <dbReference type="ARBA" id="ARBA00023172"/>
    </source>
</evidence>
<evidence type="ECO:0000259" key="12">
    <source>
        <dbReference type="PROSITE" id="PS51898"/>
    </source>
</evidence>
<dbReference type="InterPro" id="IPR002104">
    <property type="entry name" value="Integrase_catalytic"/>
</dbReference>
<feature type="active site" evidence="10">
    <location>
        <position position="179"/>
    </location>
</feature>
<evidence type="ECO:0000256" key="5">
    <source>
        <dbReference type="ARBA" id="ARBA00022829"/>
    </source>
</evidence>
<evidence type="ECO:0000313" key="14">
    <source>
        <dbReference type="EMBL" id="TDK66111.1"/>
    </source>
</evidence>
<dbReference type="HAMAP" id="MF_01808">
    <property type="entry name" value="Recomb_XerC_XerD"/>
    <property type="match status" value="1"/>
</dbReference>
<protein>
    <recommendedName>
        <fullName evidence="10 11">Tyrosine recombinase XerC</fullName>
    </recommendedName>
</protein>
<proteinExistence type="inferred from homology"/>
<feature type="domain" description="Tyr recombinase" evidence="12">
    <location>
        <begin position="104"/>
        <end position="296"/>
    </location>
</feature>
<dbReference type="PROSITE" id="PS51900">
    <property type="entry name" value="CB"/>
    <property type="match status" value="1"/>
</dbReference>
<keyword evidence="7 10" id="KW-0238">DNA-binding</keyword>
<comment type="similarity">
    <text evidence="2 10">Belongs to the 'phage' integrase family. XerC subfamily.</text>
</comment>
<dbReference type="EMBL" id="SMYL01000004">
    <property type="protein sequence ID" value="TDK66111.1"/>
    <property type="molecule type" value="Genomic_DNA"/>
</dbReference>
<comment type="subcellular location">
    <subcellularLocation>
        <location evidence="1 10">Cytoplasm</location>
    </subcellularLocation>
</comment>
<dbReference type="PROSITE" id="PS51898">
    <property type="entry name" value="TYR_RECOMBINASE"/>
    <property type="match status" value="1"/>
</dbReference>
<feature type="active site" evidence="10">
    <location>
        <position position="144"/>
    </location>
</feature>
<name>A0A4R5W1P1_9BURK</name>
<keyword evidence="8 10" id="KW-0233">DNA recombination</keyword>
<gene>
    <name evidence="10 14" type="primary">xerC</name>
    <name evidence="14" type="ORF">E2I14_09600</name>
</gene>
<dbReference type="Pfam" id="PF00589">
    <property type="entry name" value="Phage_integrase"/>
    <property type="match status" value="1"/>
</dbReference>
<evidence type="ECO:0000256" key="3">
    <source>
        <dbReference type="ARBA" id="ARBA00022490"/>
    </source>
</evidence>
<dbReference type="InterPro" id="IPR011010">
    <property type="entry name" value="DNA_brk_join_enz"/>
</dbReference>
<comment type="caution">
    <text evidence="14">The sequence shown here is derived from an EMBL/GenBank/DDBJ whole genome shotgun (WGS) entry which is preliminary data.</text>
</comment>
<evidence type="ECO:0000256" key="9">
    <source>
        <dbReference type="ARBA" id="ARBA00023306"/>
    </source>
</evidence>
<evidence type="ECO:0000256" key="2">
    <source>
        <dbReference type="ARBA" id="ARBA00006657"/>
    </source>
</evidence>
<dbReference type="InterPro" id="IPR004107">
    <property type="entry name" value="Integrase_SAM-like_N"/>
</dbReference>
<evidence type="ECO:0000313" key="15">
    <source>
        <dbReference type="Proteomes" id="UP000294829"/>
    </source>
</evidence>
<feature type="active site" evidence="10">
    <location>
        <position position="251"/>
    </location>
</feature>
<dbReference type="GO" id="GO:0009037">
    <property type="term" value="F:tyrosine-based site-specific recombinase activity"/>
    <property type="evidence" value="ECO:0007669"/>
    <property type="project" value="UniProtKB-UniRule"/>
</dbReference>
<dbReference type="Gene3D" id="1.10.150.130">
    <property type="match status" value="1"/>
</dbReference>
<dbReference type="InterPro" id="IPR023009">
    <property type="entry name" value="Tyrosine_recombinase_XerC/XerD"/>
</dbReference>